<dbReference type="Pfam" id="PF08447">
    <property type="entry name" value="PAS_3"/>
    <property type="match status" value="1"/>
</dbReference>
<dbReference type="InterPro" id="IPR013655">
    <property type="entry name" value="PAS_fold_3"/>
</dbReference>
<organism evidence="2 3">
    <name type="scientific">Bdellovibrio svalbardensis</name>
    <dbReference type="NCBI Taxonomy" id="2972972"/>
    <lineage>
        <taxon>Bacteria</taxon>
        <taxon>Pseudomonadati</taxon>
        <taxon>Bdellovibrionota</taxon>
        <taxon>Bdellovibrionia</taxon>
        <taxon>Bdellovibrionales</taxon>
        <taxon>Pseudobdellovibrionaceae</taxon>
        <taxon>Bdellovibrio</taxon>
    </lineage>
</organism>
<dbReference type="SUPFAM" id="SSF58104">
    <property type="entry name" value="Methyl-accepting chemotaxis protein (MCP) signaling domain"/>
    <property type="match status" value="1"/>
</dbReference>
<dbReference type="Gene3D" id="1.10.287.950">
    <property type="entry name" value="Methyl-accepting chemotaxis protein"/>
    <property type="match status" value="1"/>
</dbReference>
<keyword evidence="3" id="KW-1185">Reference proteome</keyword>
<gene>
    <name evidence="2" type="ORF">NWE73_15950</name>
</gene>
<dbReference type="SUPFAM" id="SSF55785">
    <property type="entry name" value="PYP-like sensor domain (PAS domain)"/>
    <property type="match status" value="1"/>
</dbReference>
<evidence type="ECO:0000313" key="3">
    <source>
        <dbReference type="Proteomes" id="UP001152321"/>
    </source>
</evidence>
<evidence type="ECO:0000259" key="1">
    <source>
        <dbReference type="Pfam" id="PF08447"/>
    </source>
</evidence>
<feature type="domain" description="PAS fold-3" evidence="1">
    <location>
        <begin position="33"/>
        <end position="103"/>
    </location>
</feature>
<dbReference type="Gene3D" id="3.30.450.20">
    <property type="entry name" value="PAS domain"/>
    <property type="match status" value="1"/>
</dbReference>
<reference evidence="2" key="1">
    <citation type="submission" date="2022-08" db="EMBL/GenBank/DDBJ databases">
        <title>Novel Bdellovibrio Species Isolated from Svalbard: Designation Bdellovibrio svalbardensis.</title>
        <authorList>
            <person name="Mitchell R.J."/>
            <person name="Choi S.Y."/>
        </authorList>
    </citation>
    <scope>NUCLEOTIDE SEQUENCE</scope>
    <source>
        <strain evidence="2">PAP01</strain>
    </source>
</reference>
<dbReference type="InterPro" id="IPR035965">
    <property type="entry name" value="PAS-like_dom_sf"/>
</dbReference>
<sequence length="469" mass="52310">MKKPTANLTESPFDFNELFFSVTDKRGVIRFGNDVFVRVSVYPKETLLNAPHSIVRHPDMPASVFKIFWDTLKKDKPICAYVKNMAGNGNYYWVFALAFPLNDGYLSIRFKPSSALFKSVQDIYSEVSNFEKTQDDLETSEKLLMNLISKAGFSDYESFMIHAAVEELNSREIQAKQLRALAANTSSLADRREGRSELSQITQITDAASAQLNDFFMRVKGFQNSNRTFTQTMETLGDGFHQLKFISLNMTIAAAKFGDVASSLGVVSKEFSSVSDQIEDHLSGLSEFIKTLAQAIQKCTLQIAALNAQMLMVDFFVKESIAKLQTSENAFAEMAENRENFSNLFRKYASDLSKEASSLLASLSDISYEVSEVHKFVTGLEVVRQIGAVESARTDEIKGAFIHYLEAMNKFIQLLRNSTSTIHHEVVSLQENSEVIVSSVNTLSSSVEAIFGLASAFGQKEELPKVANN</sequence>
<accession>A0ABT6DLX6</accession>
<proteinExistence type="predicted"/>
<comment type="caution">
    <text evidence="2">The sequence shown here is derived from an EMBL/GenBank/DDBJ whole genome shotgun (WGS) entry which is preliminary data.</text>
</comment>
<evidence type="ECO:0000313" key="2">
    <source>
        <dbReference type="EMBL" id="MDG0817875.1"/>
    </source>
</evidence>
<dbReference type="RefSeq" id="WP_277579351.1">
    <property type="nucleotide sequence ID" value="NZ_JANRMI010000005.1"/>
</dbReference>
<name>A0ABT6DLX6_9BACT</name>
<dbReference type="EMBL" id="JANRMI010000005">
    <property type="protein sequence ID" value="MDG0817875.1"/>
    <property type="molecule type" value="Genomic_DNA"/>
</dbReference>
<dbReference type="Proteomes" id="UP001152321">
    <property type="component" value="Unassembled WGS sequence"/>
</dbReference>
<protein>
    <submittedName>
        <fullName evidence="2">PAS domain-containing protein</fullName>
    </submittedName>
</protein>